<feature type="transmembrane region" description="Helical" evidence="6">
    <location>
        <begin position="566"/>
        <end position="586"/>
    </location>
</feature>
<dbReference type="OrthoDB" id="8708749at2"/>
<evidence type="ECO:0000256" key="6">
    <source>
        <dbReference type="SAM" id="Phobius"/>
    </source>
</evidence>
<dbReference type="EMBL" id="CP028324">
    <property type="protein sequence ID" value="AVR96557.1"/>
    <property type="molecule type" value="Genomic_DNA"/>
</dbReference>
<feature type="transmembrane region" description="Helical" evidence="6">
    <location>
        <begin position="539"/>
        <end position="559"/>
    </location>
</feature>
<dbReference type="Proteomes" id="UP000240505">
    <property type="component" value="Chromosome"/>
</dbReference>
<sequence length="773" mass="80391">MSRARIATVALAGLLLALQLLAIVRAPQAWQPGAVTVRLAAGTELTLGRAELAAVGAQARHLRLARDAAGRWSVRMLPDVRPPVLDDVRMGSVTVAGLRTIQVGAAVWRVTQADAHALAFSDGVRHWRYDGATLYRDGAALPACADAPLARRAVALWNRSVPRALTVPRPLQFGGNLYCDNRLGLAAIATGAATLARVANGLRLNAPADGSAAVLADGADLRTQALPLAGARDLKVGATRYRLSLAGDVLTLVPHHRVAQFSVPEANLPAQVSWRWQARTPWQGSALAWAGALAATAALLVPWLLAARLPARGNILRPGRQAPHAALHWLAAALLLTAGMAALVLQRQGQAPALLCSWLLGAAALGAWLVACGRLGLAGHAALLLCASGLLAQLDMGLGAPDSGWLRYFHKTAALLAVGSAAALLWRLWCLPCLQCPHGRVLAQRHVEHLLAALAAGALALLAAQVLWGDETGVFDLQPVELAKLVLAGLTAHCLALRLGWSADGATRPGLGARWLHLLAPALLFLSLLALALVQVDDYSPLILLLLWAGAMALAYALAAGRRWSAALLASVALAGSAAVPALHAAGAERLPASFYGDRFQVWLAPGLHPHTGQQLLQGGSAIVQGGWLGTDGMLGLRTLGTGAGAVLALPAVQDDFAPALFLHRHGLLGGLLLWCAQAAVLAGLVGAAMAAARSATTARGFRPAWRARLRAFLLCGGAAFLAGHLLLSWGTNLAIVPVMGQPMSFLSAGGSHLLFFLLPLLGIHAAPPSKQE</sequence>
<dbReference type="InterPro" id="IPR001182">
    <property type="entry name" value="FtsW/RodA"/>
</dbReference>
<feature type="transmembrane region" description="Helical" evidence="6">
    <location>
        <begin position="480"/>
        <end position="501"/>
    </location>
</feature>
<evidence type="ECO:0000313" key="7">
    <source>
        <dbReference type="EMBL" id="AVR96557.1"/>
    </source>
</evidence>
<dbReference type="GO" id="GO:0015648">
    <property type="term" value="F:lipid-linked peptidoglycan transporter activity"/>
    <property type="evidence" value="ECO:0007669"/>
    <property type="project" value="TreeGrafter"/>
</dbReference>
<feature type="transmembrane region" description="Helical" evidence="6">
    <location>
        <begin position="326"/>
        <end position="345"/>
    </location>
</feature>
<dbReference type="Pfam" id="PF01098">
    <property type="entry name" value="FTSW_RODA_SPOVE"/>
    <property type="match status" value="1"/>
</dbReference>
<organism evidence="7 8">
    <name type="scientific">Pseudoduganella armeniaca</name>
    <dbReference type="NCBI Taxonomy" id="2072590"/>
    <lineage>
        <taxon>Bacteria</taxon>
        <taxon>Pseudomonadati</taxon>
        <taxon>Pseudomonadota</taxon>
        <taxon>Betaproteobacteria</taxon>
        <taxon>Burkholderiales</taxon>
        <taxon>Oxalobacteraceae</taxon>
        <taxon>Telluria group</taxon>
        <taxon>Pseudoduganella</taxon>
    </lineage>
</organism>
<accession>A0A2R4CA80</accession>
<feature type="transmembrane region" description="Helical" evidence="6">
    <location>
        <begin position="672"/>
        <end position="692"/>
    </location>
</feature>
<dbReference type="RefSeq" id="WP_107141905.1">
    <property type="nucleotide sequence ID" value="NZ_CP028324.1"/>
</dbReference>
<feature type="transmembrane region" description="Helical" evidence="6">
    <location>
        <begin position="450"/>
        <end position="468"/>
    </location>
</feature>
<feature type="transmembrane region" description="Helical" evidence="6">
    <location>
        <begin position="712"/>
        <end position="732"/>
    </location>
</feature>
<reference evidence="7 8" key="1">
    <citation type="submission" date="2018-03" db="EMBL/GenBank/DDBJ databases">
        <title>Massilia armeniaca sp. nov., isolated from desert soil.</title>
        <authorList>
            <person name="Huang H."/>
            <person name="Ren M."/>
        </authorList>
    </citation>
    <scope>NUCLEOTIDE SEQUENCE [LARGE SCALE GENOMIC DNA]</scope>
    <source>
        <strain evidence="7 8">ZMN-3</strain>
    </source>
</reference>
<comment type="subcellular location">
    <subcellularLocation>
        <location evidence="1">Membrane</location>
        <topology evidence="1">Multi-pass membrane protein</topology>
    </subcellularLocation>
</comment>
<keyword evidence="8" id="KW-1185">Reference proteome</keyword>
<dbReference type="GO" id="GO:0008360">
    <property type="term" value="P:regulation of cell shape"/>
    <property type="evidence" value="ECO:0007669"/>
    <property type="project" value="UniProtKB-KW"/>
</dbReference>
<dbReference type="GO" id="GO:0005886">
    <property type="term" value="C:plasma membrane"/>
    <property type="evidence" value="ECO:0007669"/>
    <property type="project" value="TreeGrafter"/>
</dbReference>
<feature type="transmembrane region" description="Helical" evidence="6">
    <location>
        <begin position="408"/>
        <end position="429"/>
    </location>
</feature>
<dbReference type="AlphaFoldDB" id="A0A2R4CA80"/>
<keyword evidence="3" id="KW-0133">Cell shape</keyword>
<proteinExistence type="predicted"/>
<keyword evidence="2 6" id="KW-0812">Transmembrane</keyword>
<evidence type="ECO:0000256" key="4">
    <source>
        <dbReference type="ARBA" id="ARBA00022989"/>
    </source>
</evidence>
<feature type="transmembrane region" description="Helical" evidence="6">
    <location>
        <begin position="744"/>
        <end position="764"/>
    </location>
</feature>
<evidence type="ECO:0000313" key="8">
    <source>
        <dbReference type="Proteomes" id="UP000240505"/>
    </source>
</evidence>
<evidence type="ECO:0000256" key="5">
    <source>
        <dbReference type="ARBA" id="ARBA00023136"/>
    </source>
</evidence>
<gene>
    <name evidence="7" type="ORF">C9I28_13275</name>
</gene>
<evidence type="ECO:0000256" key="1">
    <source>
        <dbReference type="ARBA" id="ARBA00004141"/>
    </source>
</evidence>
<protein>
    <submittedName>
        <fullName evidence="7">Uncharacterized protein</fullName>
    </submittedName>
</protein>
<dbReference type="KEGG" id="masz:C9I28_13275"/>
<dbReference type="PANTHER" id="PTHR30474">
    <property type="entry name" value="CELL CYCLE PROTEIN"/>
    <property type="match status" value="1"/>
</dbReference>
<keyword evidence="5 6" id="KW-0472">Membrane</keyword>
<evidence type="ECO:0000256" key="3">
    <source>
        <dbReference type="ARBA" id="ARBA00022960"/>
    </source>
</evidence>
<feature type="transmembrane region" description="Helical" evidence="6">
    <location>
        <begin position="377"/>
        <end position="396"/>
    </location>
</feature>
<name>A0A2R4CA80_9BURK</name>
<feature type="transmembrane region" description="Helical" evidence="6">
    <location>
        <begin position="351"/>
        <end position="370"/>
    </location>
</feature>
<evidence type="ECO:0000256" key="2">
    <source>
        <dbReference type="ARBA" id="ARBA00022692"/>
    </source>
</evidence>
<feature type="transmembrane region" description="Helical" evidence="6">
    <location>
        <begin position="513"/>
        <end position="533"/>
    </location>
</feature>
<dbReference type="GO" id="GO:0032153">
    <property type="term" value="C:cell division site"/>
    <property type="evidence" value="ECO:0007669"/>
    <property type="project" value="TreeGrafter"/>
</dbReference>
<dbReference type="GO" id="GO:0051301">
    <property type="term" value="P:cell division"/>
    <property type="evidence" value="ECO:0007669"/>
    <property type="project" value="InterPro"/>
</dbReference>
<feature type="transmembrane region" description="Helical" evidence="6">
    <location>
        <begin position="286"/>
        <end position="305"/>
    </location>
</feature>
<keyword evidence="4 6" id="KW-1133">Transmembrane helix</keyword>